<evidence type="ECO:0000313" key="2">
    <source>
        <dbReference type="EMBL" id="HDD53391.1"/>
    </source>
</evidence>
<evidence type="ECO:0000259" key="1">
    <source>
        <dbReference type="Pfam" id="PF18818"/>
    </source>
</evidence>
<dbReference type="EMBL" id="DQWS01000182">
    <property type="protein sequence ID" value="HDD53391.1"/>
    <property type="molecule type" value="Genomic_DNA"/>
</dbReference>
<comment type="caution">
    <text evidence="2">The sequence shown here is derived from an EMBL/GenBank/DDBJ whole genome shotgun (WGS) entry which is preliminary data.</text>
</comment>
<name>A0A7C0U6Z9_9BACT</name>
<dbReference type="Pfam" id="PF18818">
    <property type="entry name" value="MPTase-PolyVal"/>
    <property type="match status" value="1"/>
</dbReference>
<gene>
    <name evidence="2" type="ORF">ENF32_04920</name>
</gene>
<reference evidence="2" key="1">
    <citation type="journal article" date="2020" name="mSystems">
        <title>Genome- and Community-Level Interaction Insights into Carbon Utilization and Element Cycling Functions of Hydrothermarchaeota in Hydrothermal Sediment.</title>
        <authorList>
            <person name="Zhou Z."/>
            <person name="Liu Y."/>
            <person name="Xu W."/>
            <person name="Pan J."/>
            <person name="Luo Z.H."/>
            <person name="Li M."/>
        </authorList>
    </citation>
    <scope>NUCLEOTIDE SEQUENCE [LARGE SCALE GENOMIC DNA]</scope>
    <source>
        <strain evidence="2">HyVt-115</strain>
    </source>
</reference>
<proteinExistence type="predicted"/>
<sequence>MRYYTVFNVEQCEGLSLKGEEPIQDTEFQPYELAERILSLPTVKYGGDRAYYDPVRDWIVLPPREAFRSSDVFYSVALHETTHWTGHETRLARQFGQRFGDLAYAFEELVAEMGSAFLCAQVGVGLDGLQHPEYVASWLRVLKGDKRAIFTAAREAQKASDWLLERVQRSFRNEAGVAAEIAA</sequence>
<dbReference type="AlphaFoldDB" id="A0A7C0U6Z9"/>
<dbReference type="Proteomes" id="UP000885690">
    <property type="component" value="Unassembled WGS sequence"/>
</dbReference>
<accession>A0A7C0U6Z9</accession>
<feature type="domain" description="Polyvalent protein metallopeptidase" evidence="1">
    <location>
        <begin position="42"/>
        <end position="154"/>
    </location>
</feature>
<organism evidence="2">
    <name type="scientific">Thermosulfidibacter takaii</name>
    <dbReference type="NCBI Taxonomy" id="412593"/>
    <lineage>
        <taxon>Bacteria</taxon>
        <taxon>Pseudomonadati</taxon>
        <taxon>Thermosulfidibacterota</taxon>
        <taxon>Thermosulfidibacteria</taxon>
        <taxon>Thermosulfidibacterales</taxon>
        <taxon>Thermosulfidibacteraceae</taxon>
    </lineage>
</organism>
<dbReference type="InterPro" id="IPR041459">
    <property type="entry name" value="MPTase-PolyVal"/>
</dbReference>
<protein>
    <recommendedName>
        <fullName evidence="1">Polyvalent protein metallopeptidase domain-containing protein</fullName>
    </recommendedName>
</protein>